<dbReference type="PANTHER" id="PTHR19871:SF14">
    <property type="entry name" value="DUF4062 DOMAIN-CONTAINING PROTEIN"/>
    <property type="match status" value="1"/>
</dbReference>
<accession>A0A448XI98</accession>
<dbReference type="PANTHER" id="PTHR19871">
    <property type="entry name" value="BETA TRANSDUCIN-RELATED PROTEIN"/>
    <property type="match status" value="1"/>
</dbReference>
<keyword evidence="2" id="KW-1185">Reference proteome</keyword>
<organism evidence="1 2">
    <name type="scientific">Protopolystoma xenopodis</name>
    <dbReference type="NCBI Taxonomy" id="117903"/>
    <lineage>
        <taxon>Eukaryota</taxon>
        <taxon>Metazoa</taxon>
        <taxon>Spiralia</taxon>
        <taxon>Lophotrochozoa</taxon>
        <taxon>Platyhelminthes</taxon>
        <taxon>Monogenea</taxon>
        <taxon>Polyopisthocotylea</taxon>
        <taxon>Polystomatidea</taxon>
        <taxon>Polystomatidae</taxon>
        <taxon>Protopolystoma</taxon>
    </lineage>
</organism>
<evidence type="ECO:0000313" key="1">
    <source>
        <dbReference type="EMBL" id="VEL37182.1"/>
    </source>
</evidence>
<proteinExistence type="predicted"/>
<sequence>MSEGELEDMLSLDDEVLRDIFQHHLPPQVRSPPFVWARLRNAIGGYLVEREADGVRVMSW</sequence>
<dbReference type="OrthoDB" id="6100816at2759"/>
<dbReference type="EMBL" id="CAAALY010254247">
    <property type="protein sequence ID" value="VEL37182.1"/>
    <property type="molecule type" value="Genomic_DNA"/>
</dbReference>
<gene>
    <name evidence="1" type="ORF">PXEA_LOCUS30622</name>
</gene>
<dbReference type="AlphaFoldDB" id="A0A448XI98"/>
<name>A0A448XI98_9PLAT</name>
<comment type="caution">
    <text evidence="1">The sequence shown here is derived from an EMBL/GenBank/DDBJ whole genome shotgun (WGS) entry which is preliminary data.</text>
</comment>
<reference evidence="1" key="1">
    <citation type="submission" date="2018-11" db="EMBL/GenBank/DDBJ databases">
        <authorList>
            <consortium name="Pathogen Informatics"/>
        </authorList>
    </citation>
    <scope>NUCLEOTIDE SEQUENCE</scope>
</reference>
<dbReference type="Proteomes" id="UP000784294">
    <property type="component" value="Unassembled WGS sequence"/>
</dbReference>
<protein>
    <submittedName>
        <fullName evidence="1">Uncharacterized protein</fullName>
    </submittedName>
</protein>
<evidence type="ECO:0000313" key="2">
    <source>
        <dbReference type="Proteomes" id="UP000784294"/>
    </source>
</evidence>
<dbReference type="InterPro" id="IPR052752">
    <property type="entry name" value="NACHT-WD_repeat"/>
</dbReference>